<dbReference type="GO" id="GO:0022857">
    <property type="term" value="F:transmembrane transporter activity"/>
    <property type="evidence" value="ECO:0007669"/>
    <property type="project" value="InterPro"/>
</dbReference>
<evidence type="ECO:0000313" key="9">
    <source>
        <dbReference type="Proteomes" id="UP000658656"/>
    </source>
</evidence>
<dbReference type="SUPFAM" id="SSF103473">
    <property type="entry name" value="MFS general substrate transporter"/>
    <property type="match status" value="1"/>
</dbReference>
<evidence type="ECO:0000313" key="8">
    <source>
        <dbReference type="EMBL" id="GHF61981.1"/>
    </source>
</evidence>
<evidence type="ECO:0000259" key="7">
    <source>
        <dbReference type="PROSITE" id="PS50850"/>
    </source>
</evidence>
<evidence type="ECO:0000256" key="2">
    <source>
        <dbReference type="ARBA" id="ARBA00022448"/>
    </source>
</evidence>
<feature type="transmembrane region" description="Helical" evidence="6">
    <location>
        <begin position="338"/>
        <end position="358"/>
    </location>
</feature>
<feature type="transmembrane region" description="Helical" evidence="6">
    <location>
        <begin position="25"/>
        <end position="50"/>
    </location>
</feature>
<proteinExistence type="predicted"/>
<dbReference type="PANTHER" id="PTHR42718:SF9">
    <property type="entry name" value="MAJOR FACILITATOR SUPERFAMILY MULTIDRUG TRANSPORTER MFSC"/>
    <property type="match status" value="1"/>
</dbReference>
<evidence type="ECO:0000256" key="6">
    <source>
        <dbReference type="SAM" id="Phobius"/>
    </source>
</evidence>
<keyword evidence="2" id="KW-0813">Transport</keyword>
<feature type="transmembrane region" description="Helical" evidence="6">
    <location>
        <begin position="62"/>
        <end position="83"/>
    </location>
</feature>
<sequence length="472" mass="49105">MALGVVRTTATQTATRTPGLFGPRLVTPLVASAVLNPINSTLIAVALVPIAHSFGARPEQTAWLITSLYLATAVGQPVVGLFVDRFGARRVLLTGAVIVMLAGIGGLMAFSLGWLIAVRAVLGVGTCAGFPAAMAVLRRTADAAGRGVPSRVLSVLAMSSQTVMVIGPTLGGALIGLFGWPAIFAVNIPLAGISLLLALFWVPKDDRANLSHERIDVAGIVLFSASLLVALLFVMEPALDDLYLLGVAVVLAAVFVRTELRTGRPFVDLRMLAGNTPLLRTYLRQALAFLIVYSIMFGYVQWLETARDLSEEGAGVLLLPMSAVAVLAAAASGKPDGIYGRLITNSLALLAGSALLLFVGTGTWFVALVGLAAVFGLGQGLTSVTNQTALYGQAPADQMGTASGLFRTAQYLGAIGASTLIALCFGAQTTSAGLHHLAWALVGIGVVLFAVTAFDRDLRATRSRQDLAKNAR</sequence>
<feature type="transmembrane region" description="Helical" evidence="6">
    <location>
        <begin position="434"/>
        <end position="454"/>
    </location>
</feature>
<comment type="caution">
    <text evidence="8">The sequence shown here is derived from an EMBL/GenBank/DDBJ whole genome shotgun (WGS) entry which is preliminary data.</text>
</comment>
<dbReference type="Gene3D" id="1.20.1720.10">
    <property type="entry name" value="Multidrug resistance protein D"/>
    <property type="match status" value="1"/>
</dbReference>
<keyword evidence="4 6" id="KW-1133">Transmembrane helix</keyword>
<dbReference type="GO" id="GO:0005886">
    <property type="term" value="C:plasma membrane"/>
    <property type="evidence" value="ECO:0007669"/>
    <property type="project" value="UniProtKB-SubCell"/>
</dbReference>
<dbReference type="InterPro" id="IPR020846">
    <property type="entry name" value="MFS_dom"/>
</dbReference>
<evidence type="ECO:0000256" key="1">
    <source>
        <dbReference type="ARBA" id="ARBA00004651"/>
    </source>
</evidence>
<keyword evidence="3 6" id="KW-0812">Transmembrane</keyword>
<evidence type="ECO:0000256" key="5">
    <source>
        <dbReference type="ARBA" id="ARBA00023136"/>
    </source>
</evidence>
<gene>
    <name evidence="8" type="ORF">GCM10017566_39350</name>
</gene>
<dbReference type="Gene3D" id="1.20.1250.20">
    <property type="entry name" value="MFS general substrate transporter like domains"/>
    <property type="match status" value="1"/>
</dbReference>
<feature type="transmembrane region" description="Helical" evidence="6">
    <location>
        <begin position="281"/>
        <end position="302"/>
    </location>
</feature>
<feature type="transmembrane region" description="Helical" evidence="6">
    <location>
        <begin position="364"/>
        <end position="384"/>
    </location>
</feature>
<feature type="transmembrane region" description="Helical" evidence="6">
    <location>
        <begin position="215"/>
        <end position="235"/>
    </location>
</feature>
<keyword evidence="5 6" id="KW-0472">Membrane</keyword>
<dbReference type="InterPro" id="IPR011701">
    <property type="entry name" value="MFS"/>
</dbReference>
<keyword evidence="9" id="KW-1185">Reference proteome</keyword>
<feature type="domain" description="Major facilitator superfamily (MFS) profile" evidence="7">
    <location>
        <begin position="25"/>
        <end position="455"/>
    </location>
</feature>
<name>A0A8H9M639_9PSEU</name>
<dbReference type="Proteomes" id="UP000658656">
    <property type="component" value="Unassembled WGS sequence"/>
</dbReference>
<feature type="transmembrane region" description="Helical" evidence="6">
    <location>
        <begin position="184"/>
        <end position="203"/>
    </location>
</feature>
<reference evidence="8" key="2">
    <citation type="submission" date="2020-09" db="EMBL/GenBank/DDBJ databases">
        <authorList>
            <person name="Sun Q."/>
            <person name="Zhou Y."/>
        </authorList>
    </citation>
    <scope>NUCLEOTIDE SEQUENCE</scope>
    <source>
        <strain evidence="8">CGMCC 4.7679</strain>
    </source>
</reference>
<feature type="transmembrane region" description="Helical" evidence="6">
    <location>
        <begin position="116"/>
        <end position="137"/>
    </location>
</feature>
<dbReference type="PANTHER" id="PTHR42718">
    <property type="entry name" value="MAJOR FACILITATOR SUPERFAMILY MULTIDRUG TRANSPORTER MFSC"/>
    <property type="match status" value="1"/>
</dbReference>
<reference evidence="8" key="1">
    <citation type="journal article" date="2014" name="Int. J. Syst. Evol. Microbiol.">
        <title>Complete genome sequence of Corynebacterium casei LMG S-19264T (=DSM 44701T), isolated from a smear-ripened cheese.</title>
        <authorList>
            <consortium name="US DOE Joint Genome Institute (JGI-PGF)"/>
            <person name="Walter F."/>
            <person name="Albersmeier A."/>
            <person name="Kalinowski J."/>
            <person name="Ruckert C."/>
        </authorList>
    </citation>
    <scope>NUCLEOTIDE SEQUENCE</scope>
    <source>
        <strain evidence="8">CGMCC 4.7679</strain>
    </source>
</reference>
<protein>
    <submittedName>
        <fullName evidence="8">MFS transporter</fullName>
    </submittedName>
</protein>
<organism evidence="8 9">
    <name type="scientific">Amycolatopsis bartoniae</name>
    <dbReference type="NCBI Taxonomy" id="941986"/>
    <lineage>
        <taxon>Bacteria</taxon>
        <taxon>Bacillati</taxon>
        <taxon>Actinomycetota</taxon>
        <taxon>Actinomycetes</taxon>
        <taxon>Pseudonocardiales</taxon>
        <taxon>Pseudonocardiaceae</taxon>
        <taxon>Amycolatopsis</taxon>
    </lineage>
</organism>
<dbReference type="Pfam" id="PF07690">
    <property type="entry name" value="MFS_1"/>
    <property type="match status" value="1"/>
</dbReference>
<comment type="subcellular location">
    <subcellularLocation>
        <location evidence="1">Cell membrane</location>
        <topology evidence="1">Multi-pass membrane protein</topology>
    </subcellularLocation>
</comment>
<feature type="transmembrane region" description="Helical" evidence="6">
    <location>
        <begin position="241"/>
        <end position="260"/>
    </location>
</feature>
<feature type="transmembrane region" description="Helical" evidence="6">
    <location>
        <begin position="90"/>
        <end position="110"/>
    </location>
</feature>
<feature type="transmembrane region" description="Helical" evidence="6">
    <location>
        <begin position="314"/>
        <end position="331"/>
    </location>
</feature>
<accession>A0A8H9M639</accession>
<feature type="transmembrane region" description="Helical" evidence="6">
    <location>
        <begin position="158"/>
        <end position="178"/>
    </location>
</feature>
<dbReference type="InterPro" id="IPR036259">
    <property type="entry name" value="MFS_trans_sf"/>
</dbReference>
<dbReference type="PROSITE" id="PS50850">
    <property type="entry name" value="MFS"/>
    <property type="match status" value="1"/>
</dbReference>
<dbReference type="EMBL" id="BNAV01000005">
    <property type="protein sequence ID" value="GHF61981.1"/>
    <property type="molecule type" value="Genomic_DNA"/>
</dbReference>
<evidence type="ECO:0000256" key="3">
    <source>
        <dbReference type="ARBA" id="ARBA00022692"/>
    </source>
</evidence>
<feature type="transmembrane region" description="Helical" evidence="6">
    <location>
        <begin position="405"/>
        <end position="428"/>
    </location>
</feature>
<evidence type="ECO:0000256" key="4">
    <source>
        <dbReference type="ARBA" id="ARBA00022989"/>
    </source>
</evidence>
<dbReference type="AlphaFoldDB" id="A0A8H9M639"/>